<dbReference type="EMBL" id="CM039437">
    <property type="protein sequence ID" value="KAI4305542.1"/>
    <property type="molecule type" value="Genomic_DNA"/>
</dbReference>
<reference evidence="1 2" key="1">
    <citation type="journal article" date="2022" name="DNA Res.">
        <title>Chromosomal-level genome assembly of the orchid tree Bauhinia variegata (Leguminosae; Cercidoideae) supports the allotetraploid origin hypothesis of Bauhinia.</title>
        <authorList>
            <person name="Zhong Y."/>
            <person name="Chen Y."/>
            <person name="Zheng D."/>
            <person name="Pang J."/>
            <person name="Liu Y."/>
            <person name="Luo S."/>
            <person name="Meng S."/>
            <person name="Qian L."/>
            <person name="Wei D."/>
            <person name="Dai S."/>
            <person name="Zhou R."/>
        </authorList>
    </citation>
    <scope>NUCLEOTIDE SEQUENCE [LARGE SCALE GENOMIC DNA]</scope>
    <source>
        <strain evidence="1">BV-YZ2020</strain>
    </source>
</reference>
<name>A0ACB9L7X8_BAUVA</name>
<comment type="caution">
    <text evidence="1">The sequence shown here is derived from an EMBL/GenBank/DDBJ whole genome shotgun (WGS) entry which is preliminary data.</text>
</comment>
<keyword evidence="2" id="KW-1185">Reference proteome</keyword>
<proteinExistence type="predicted"/>
<sequence>MEKTELVFIPAPGSGHFFSAIEFANLLVERDQRLSITVLVMKFPEKVTTTKLASASHSNLSFIELPHVEPPPRELMFKSMEKYVTDFIDSHRTCVKDAIVNHVLPNSHNLFGFVVDLFCSSMIDVANEVGLPSYVFYPGGACSLAFMLHVLHRHDRVGREFQESESESKSIVPGYINPIPVNFLPALVFNKEGGYNCFVNLGRRLQESKGIIVNTFQDLESHVISSLISTYHDLSPIYTVGPLINHKIDQSPMQSKNDHDEIMKWLDEQPESSVVFLCFGSAGCFGVPQLKEIALGLERSGHRFLWSIRIASEDIFKPIENIEHKTILPEGFLDRTRGRGFICGWAPQVKVLGHKAVRGFVSHCGWNSILESLWFGVPILTWPQYAEQQLNAFELVKELGLAFELKLDSRMFSDEIVKGDEIAKAVKCLMEEDSEVRKRVKDMSVKSRKALITGGSSYATVGHWIETMLAGN</sequence>
<accession>A0ACB9L7X8</accession>
<gene>
    <name evidence="1" type="ORF">L6164_028903</name>
</gene>
<evidence type="ECO:0000313" key="2">
    <source>
        <dbReference type="Proteomes" id="UP000828941"/>
    </source>
</evidence>
<organism evidence="1 2">
    <name type="scientific">Bauhinia variegata</name>
    <name type="common">Purple orchid tree</name>
    <name type="synonym">Phanera variegata</name>
    <dbReference type="NCBI Taxonomy" id="167791"/>
    <lineage>
        <taxon>Eukaryota</taxon>
        <taxon>Viridiplantae</taxon>
        <taxon>Streptophyta</taxon>
        <taxon>Embryophyta</taxon>
        <taxon>Tracheophyta</taxon>
        <taxon>Spermatophyta</taxon>
        <taxon>Magnoliopsida</taxon>
        <taxon>eudicotyledons</taxon>
        <taxon>Gunneridae</taxon>
        <taxon>Pentapetalae</taxon>
        <taxon>rosids</taxon>
        <taxon>fabids</taxon>
        <taxon>Fabales</taxon>
        <taxon>Fabaceae</taxon>
        <taxon>Cercidoideae</taxon>
        <taxon>Cercideae</taxon>
        <taxon>Bauhiniinae</taxon>
        <taxon>Bauhinia</taxon>
    </lineage>
</organism>
<protein>
    <submittedName>
        <fullName evidence="1">Uncharacterized protein</fullName>
    </submittedName>
</protein>
<dbReference type="Proteomes" id="UP000828941">
    <property type="component" value="Chromosome 12"/>
</dbReference>
<evidence type="ECO:0000313" key="1">
    <source>
        <dbReference type="EMBL" id="KAI4305542.1"/>
    </source>
</evidence>